<gene>
    <name evidence="2" type="ORF">AMAG_03253</name>
</gene>
<feature type="region of interest" description="Disordered" evidence="1">
    <location>
        <begin position="273"/>
        <end position="297"/>
    </location>
</feature>
<dbReference type="SUPFAM" id="SSF52047">
    <property type="entry name" value="RNI-like"/>
    <property type="match status" value="1"/>
</dbReference>
<organism evidence="2 3">
    <name type="scientific">Allomyces macrogynus (strain ATCC 38327)</name>
    <name type="common">Allomyces javanicus var. macrogynus</name>
    <dbReference type="NCBI Taxonomy" id="578462"/>
    <lineage>
        <taxon>Eukaryota</taxon>
        <taxon>Fungi</taxon>
        <taxon>Fungi incertae sedis</taxon>
        <taxon>Blastocladiomycota</taxon>
        <taxon>Blastocladiomycetes</taxon>
        <taxon>Blastocladiales</taxon>
        <taxon>Blastocladiaceae</taxon>
        <taxon>Allomyces</taxon>
    </lineage>
</organism>
<reference evidence="3" key="2">
    <citation type="submission" date="2009-11" db="EMBL/GenBank/DDBJ databases">
        <title>The Genome Sequence of Allomyces macrogynus strain ATCC 38327.</title>
        <authorList>
            <consortium name="The Broad Institute Genome Sequencing Platform"/>
            <person name="Russ C."/>
            <person name="Cuomo C."/>
            <person name="Shea T."/>
            <person name="Young S.K."/>
            <person name="Zeng Q."/>
            <person name="Koehrsen M."/>
            <person name="Haas B."/>
            <person name="Borodovsky M."/>
            <person name="Guigo R."/>
            <person name="Alvarado L."/>
            <person name="Berlin A."/>
            <person name="Borenstein D."/>
            <person name="Chen Z."/>
            <person name="Engels R."/>
            <person name="Freedman E."/>
            <person name="Gellesch M."/>
            <person name="Goldberg J."/>
            <person name="Griggs A."/>
            <person name="Gujja S."/>
            <person name="Heiman D."/>
            <person name="Hepburn T."/>
            <person name="Howarth C."/>
            <person name="Jen D."/>
            <person name="Larson L."/>
            <person name="Lewis B."/>
            <person name="Mehta T."/>
            <person name="Park D."/>
            <person name="Pearson M."/>
            <person name="Roberts A."/>
            <person name="Saif S."/>
            <person name="Shenoy N."/>
            <person name="Sisk P."/>
            <person name="Stolte C."/>
            <person name="Sykes S."/>
            <person name="Walk T."/>
            <person name="White J."/>
            <person name="Yandava C."/>
            <person name="Burger G."/>
            <person name="Gray M.W."/>
            <person name="Holland P.W.H."/>
            <person name="King N."/>
            <person name="Lang F.B.F."/>
            <person name="Roger A.J."/>
            <person name="Ruiz-Trillo I."/>
            <person name="Lander E."/>
            <person name="Nusbaum C."/>
        </authorList>
    </citation>
    <scope>NUCLEOTIDE SEQUENCE [LARGE SCALE GENOMIC DNA]</scope>
    <source>
        <strain evidence="3">ATCC 38327</strain>
    </source>
</reference>
<name>A0A0L0S4W6_ALLM3</name>
<accession>A0A0L0S4W6</accession>
<keyword evidence="3" id="KW-1185">Reference proteome</keyword>
<sequence length="312" mass="32661">MPAITSLNLSRALRLTNAHILAALDATGTNLTRLDLSRCPNITADLCTTLAARPWRSLRLSWTRIGSDGVDTLIAAWTERPDLIANLDDVALAGLSLVPHTVQDLMAVFAREWHRRAVDPKRCRMRVDVSHTMQMSGARHLVPAWVPHKEASLHGLDLNVAYCDGVYGGDVAVLERAGAAVTCSPWVVVIPAAEPVEKVGALMQGQDVATTASIAAERGWTGLLSDVLALAPTGAELTKPVDVGSRIDSAGLPVGVEADATAMPAVAEAAGGDVLSTSATSESRPRTPVGGVDLDGPPAAVVQSPCAERITV</sequence>
<dbReference type="VEuPathDB" id="FungiDB:AMAG_03253"/>
<evidence type="ECO:0000313" key="3">
    <source>
        <dbReference type="Proteomes" id="UP000054350"/>
    </source>
</evidence>
<reference evidence="2 3" key="1">
    <citation type="submission" date="2009-11" db="EMBL/GenBank/DDBJ databases">
        <title>Annotation of Allomyces macrogynus ATCC 38327.</title>
        <authorList>
            <consortium name="The Broad Institute Genome Sequencing Platform"/>
            <person name="Russ C."/>
            <person name="Cuomo C."/>
            <person name="Burger G."/>
            <person name="Gray M.W."/>
            <person name="Holland P.W.H."/>
            <person name="King N."/>
            <person name="Lang F.B.F."/>
            <person name="Roger A.J."/>
            <person name="Ruiz-Trillo I."/>
            <person name="Young S.K."/>
            <person name="Zeng Q."/>
            <person name="Gargeya S."/>
            <person name="Fitzgerald M."/>
            <person name="Haas B."/>
            <person name="Abouelleil A."/>
            <person name="Alvarado L."/>
            <person name="Arachchi H.M."/>
            <person name="Berlin A."/>
            <person name="Chapman S.B."/>
            <person name="Gearin G."/>
            <person name="Goldberg J."/>
            <person name="Griggs A."/>
            <person name="Gujja S."/>
            <person name="Hansen M."/>
            <person name="Heiman D."/>
            <person name="Howarth C."/>
            <person name="Larimer J."/>
            <person name="Lui A."/>
            <person name="MacDonald P.J.P."/>
            <person name="McCowen C."/>
            <person name="Montmayeur A."/>
            <person name="Murphy C."/>
            <person name="Neiman D."/>
            <person name="Pearson M."/>
            <person name="Priest M."/>
            <person name="Roberts A."/>
            <person name="Saif S."/>
            <person name="Shea T."/>
            <person name="Sisk P."/>
            <person name="Stolte C."/>
            <person name="Sykes S."/>
            <person name="Wortman J."/>
            <person name="Nusbaum C."/>
            <person name="Birren B."/>
        </authorList>
    </citation>
    <scope>NUCLEOTIDE SEQUENCE [LARGE SCALE GENOMIC DNA]</scope>
    <source>
        <strain evidence="2 3">ATCC 38327</strain>
    </source>
</reference>
<dbReference type="EMBL" id="GG745331">
    <property type="protein sequence ID" value="KNE57552.1"/>
    <property type="molecule type" value="Genomic_DNA"/>
</dbReference>
<protein>
    <submittedName>
        <fullName evidence="2">Uncharacterized protein</fullName>
    </submittedName>
</protein>
<dbReference type="AlphaFoldDB" id="A0A0L0S4W6"/>
<dbReference type="InterPro" id="IPR032675">
    <property type="entry name" value="LRR_dom_sf"/>
</dbReference>
<dbReference type="Proteomes" id="UP000054350">
    <property type="component" value="Unassembled WGS sequence"/>
</dbReference>
<evidence type="ECO:0000256" key="1">
    <source>
        <dbReference type="SAM" id="MobiDB-lite"/>
    </source>
</evidence>
<dbReference type="OrthoDB" id="5566550at2759"/>
<dbReference type="Gene3D" id="3.80.10.10">
    <property type="entry name" value="Ribonuclease Inhibitor"/>
    <property type="match status" value="1"/>
</dbReference>
<proteinExistence type="predicted"/>
<evidence type="ECO:0000313" key="2">
    <source>
        <dbReference type="EMBL" id="KNE57552.1"/>
    </source>
</evidence>